<gene>
    <name evidence="8" type="ordered locus">Mesil_1827</name>
</gene>
<name>D7BG01_ALLS1</name>
<proteinExistence type="predicted"/>
<evidence type="ECO:0000313" key="8">
    <source>
        <dbReference type="EMBL" id="ADH63704.1"/>
    </source>
</evidence>
<dbReference type="Pfam" id="PF02746">
    <property type="entry name" value="MR_MLE_N"/>
    <property type="match status" value="1"/>
</dbReference>
<dbReference type="SFLD" id="SFLDG00180">
    <property type="entry name" value="muconate_cycloisomerase"/>
    <property type="match status" value="1"/>
</dbReference>
<dbReference type="STRING" id="526227.Mesil_1827"/>
<dbReference type="PANTHER" id="PTHR48073">
    <property type="entry name" value="O-SUCCINYLBENZOATE SYNTHASE-RELATED"/>
    <property type="match status" value="1"/>
</dbReference>
<dbReference type="GO" id="GO:0009234">
    <property type="term" value="P:menaquinone biosynthetic process"/>
    <property type="evidence" value="ECO:0007669"/>
    <property type="project" value="UniProtKB-UniRule"/>
</dbReference>
<dbReference type="NCBIfam" id="TIGR01928">
    <property type="entry name" value="menC_lowGC_arch"/>
    <property type="match status" value="1"/>
</dbReference>
<dbReference type="GO" id="GO:0043748">
    <property type="term" value="F:O-succinylbenzoate synthase activity"/>
    <property type="evidence" value="ECO:0007669"/>
    <property type="project" value="UniProtKB-EC"/>
</dbReference>
<dbReference type="SUPFAM" id="SSF54826">
    <property type="entry name" value="Enolase N-terminal domain-like"/>
    <property type="match status" value="1"/>
</dbReference>
<dbReference type="Proteomes" id="UP000001916">
    <property type="component" value="Chromosome"/>
</dbReference>
<dbReference type="CDD" id="cd03317">
    <property type="entry name" value="NAAAR"/>
    <property type="match status" value="1"/>
</dbReference>
<dbReference type="GO" id="GO:0046872">
    <property type="term" value="F:metal ion binding"/>
    <property type="evidence" value="ECO:0007669"/>
    <property type="project" value="UniProtKB-KW"/>
</dbReference>
<dbReference type="EC" id="4.2.1.113" evidence="5 6"/>
<dbReference type="SUPFAM" id="SSF51604">
    <property type="entry name" value="Enolase C-terminal domain-like"/>
    <property type="match status" value="1"/>
</dbReference>
<dbReference type="InterPro" id="IPR036849">
    <property type="entry name" value="Enolase-like_C_sf"/>
</dbReference>
<dbReference type="UniPathway" id="UPA00079"/>
<dbReference type="SMART" id="SM00922">
    <property type="entry name" value="MR_MLE"/>
    <property type="match status" value="1"/>
</dbReference>
<evidence type="ECO:0000256" key="3">
    <source>
        <dbReference type="ARBA" id="ARBA00022842"/>
    </source>
</evidence>
<dbReference type="InterPro" id="IPR010197">
    <property type="entry name" value="OSBS/NAAAR"/>
</dbReference>
<protein>
    <recommendedName>
        <fullName evidence="5 6">o-succinylbenzoate synthase</fullName>
        <ecNumber evidence="5 6">4.2.1.113</ecNumber>
    </recommendedName>
</protein>
<keyword evidence="9" id="KW-1185">Reference proteome</keyword>
<dbReference type="KEGG" id="msv:Mesil_1827"/>
<keyword evidence="4" id="KW-0456">Lyase</keyword>
<evidence type="ECO:0000256" key="2">
    <source>
        <dbReference type="ARBA" id="ARBA00022723"/>
    </source>
</evidence>
<evidence type="ECO:0000256" key="4">
    <source>
        <dbReference type="ARBA" id="ARBA00023239"/>
    </source>
</evidence>
<organism evidence="8 9">
    <name type="scientific">Allomeiothermus silvanus (strain ATCC 700542 / DSM 9946 / NBRC 106475 / NCIMB 13440 / VI-R2)</name>
    <name type="common">Thermus silvanus</name>
    <dbReference type="NCBI Taxonomy" id="526227"/>
    <lineage>
        <taxon>Bacteria</taxon>
        <taxon>Thermotogati</taxon>
        <taxon>Deinococcota</taxon>
        <taxon>Deinococci</taxon>
        <taxon>Thermales</taxon>
        <taxon>Thermaceae</taxon>
        <taxon>Allomeiothermus</taxon>
    </lineage>
</organism>
<dbReference type="HOGENOM" id="CLU_030273_4_4_0"/>
<dbReference type="GO" id="GO:0016854">
    <property type="term" value="F:racemase and epimerase activity"/>
    <property type="evidence" value="ECO:0007669"/>
    <property type="project" value="UniProtKB-ARBA"/>
</dbReference>
<keyword evidence="3" id="KW-0460">Magnesium</keyword>
<accession>D7BG01</accession>
<dbReference type="PANTHER" id="PTHR48073:SF5">
    <property type="entry name" value="O-SUCCINYLBENZOATE SYNTHASE"/>
    <property type="match status" value="1"/>
</dbReference>
<dbReference type="eggNOG" id="COG4948">
    <property type="taxonomic scope" value="Bacteria"/>
</dbReference>
<sequence>MRIEAAEMKLITLPLKFRFETSFGVQTERHIIVLTLYGDGLEGYAETTMEHTPHYREETIAGAWELLEHLLIPQVLGKEFANPEMLWAEIRGFRGNKMTKAALEMAFWDLWAKSLGQPLWKLLGGVRTEIPVGVSLGIQSSVEATVEAVGQSLQAGYKRVKLKIKPGWDVKPLMAVREAYPEANLTVDANSAYTLNDIATFRKLDAVGLDYIEQPLAFDDILDHAKLQREIATSLCLDESITSPEDARKALEIGAGRVINLKPARVGGILASRKIHDITESYGLPVWMGGMLEAGIGRAANIHVATLPMFIKPGDTSSASRYWEEDIVEEGLEAKGGMMPVPQGLGIGVTPKRDFIDELAVKSAYISAASGH</sequence>
<evidence type="ECO:0000256" key="1">
    <source>
        <dbReference type="ARBA" id="ARBA00001968"/>
    </source>
</evidence>
<dbReference type="SFLD" id="SFLDS00001">
    <property type="entry name" value="Enolase"/>
    <property type="match status" value="1"/>
</dbReference>
<evidence type="ECO:0000256" key="5">
    <source>
        <dbReference type="ARBA" id="ARBA00029491"/>
    </source>
</evidence>
<dbReference type="EMBL" id="CP002042">
    <property type="protein sequence ID" value="ADH63704.1"/>
    <property type="molecule type" value="Genomic_DNA"/>
</dbReference>
<feature type="domain" description="Mandelate racemase/muconate lactonizing enzyme C-terminal" evidence="7">
    <location>
        <begin position="142"/>
        <end position="234"/>
    </location>
</feature>
<dbReference type="UniPathway" id="UPA01057">
    <property type="reaction ID" value="UER00165"/>
</dbReference>
<reference evidence="8 9" key="1">
    <citation type="journal article" date="2010" name="Stand. Genomic Sci.">
        <title>Complete genome sequence of Meiothermus silvanus type strain (VI-R2).</title>
        <authorList>
            <person name="Sikorski J."/>
            <person name="Tindall B.J."/>
            <person name="Lowry S."/>
            <person name="Lucas S."/>
            <person name="Nolan M."/>
            <person name="Copeland A."/>
            <person name="Glavina Del Rio T."/>
            <person name="Tice H."/>
            <person name="Cheng J.F."/>
            <person name="Han C."/>
            <person name="Pitluck S."/>
            <person name="Liolios K."/>
            <person name="Ivanova N."/>
            <person name="Mavromatis K."/>
            <person name="Mikhailova N."/>
            <person name="Pati A."/>
            <person name="Goodwin L."/>
            <person name="Chen A."/>
            <person name="Palaniappan K."/>
            <person name="Land M."/>
            <person name="Hauser L."/>
            <person name="Chang Y.J."/>
            <person name="Jeffries C.D."/>
            <person name="Rohde M."/>
            <person name="Goker M."/>
            <person name="Woyke T."/>
            <person name="Bristow J."/>
            <person name="Eisen J.A."/>
            <person name="Markowitz V."/>
            <person name="Hugenholtz P."/>
            <person name="Kyrpides N.C."/>
            <person name="Klenk H.P."/>
            <person name="Lapidus A."/>
        </authorList>
    </citation>
    <scope>NUCLEOTIDE SEQUENCE [LARGE SCALE GENOMIC DNA]</scope>
    <source>
        <strain evidence="9">ATCC 700542 / DSM 9946 / VI-R2</strain>
    </source>
</reference>
<dbReference type="Pfam" id="PF13378">
    <property type="entry name" value="MR_MLE_C"/>
    <property type="match status" value="1"/>
</dbReference>
<dbReference type="InterPro" id="IPR029065">
    <property type="entry name" value="Enolase_C-like"/>
</dbReference>
<evidence type="ECO:0000259" key="7">
    <source>
        <dbReference type="SMART" id="SM00922"/>
    </source>
</evidence>
<dbReference type="RefSeq" id="WP_013158261.1">
    <property type="nucleotide sequence ID" value="NC_014212.1"/>
</dbReference>
<dbReference type="Gene3D" id="3.30.390.10">
    <property type="entry name" value="Enolase-like, N-terminal domain"/>
    <property type="match status" value="1"/>
</dbReference>
<evidence type="ECO:0000313" key="9">
    <source>
        <dbReference type="Proteomes" id="UP000001916"/>
    </source>
</evidence>
<dbReference type="InterPro" id="IPR029017">
    <property type="entry name" value="Enolase-like_N"/>
</dbReference>
<dbReference type="OrthoDB" id="9774531at2"/>
<dbReference type="InterPro" id="IPR013342">
    <property type="entry name" value="Mandelate_racemase_C"/>
</dbReference>
<evidence type="ECO:0000256" key="6">
    <source>
        <dbReference type="NCBIfam" id="TIGR01928"/>
    </source>
</evidence>
<keyword evidence="2" id="KW-0479">Metal-binding</keyword>
<dbReference type="InterPro" id="IPR013341">
    <property type="entry name" value="Mandelate_racemase_N_dom"/>
</dbReference>
<dbReference type="Gene3D" id="3.20.20.120">
    <property type="entry name" value="Enolase-like C-terminal domain"/>
    <property type="match status" value="1"/>
</dbReference>
<comment type="cofactor">
    <cofactor evidence="1">
        <name>a divalent metal cation</name>
        <dbReference type="ChEBI" id="CHEBI:60240"/>
    </cofactor>
</comment>
<dbReference type="AlphaFoldDB" id="D7BG01"/>
<dbReference type="SFLD" id="SFLDF00009">
    <property type="entry name" value="o-succinylbenzoate_synthase"/>
    <property type="match status" value="1"/>
</dbReference>